<dbReference type="Pfam" id="PF12323">
    <property type="entry name" value="HTH_OrfB_IS605"/>
    <property type="match status" value="1"/>
</dbReference>
<dbReference type="InterPro" id="IPR051399">
    <property type="entry name" value="RNA-guided_DNA_endo/Transpos"/>
</dbReference>
<keyword evidence="11" id="KW-0378">Hydrolase</keyword>
<keyword evidence="7" id="KW-0233">DNA recombination</keyword>
<evidence type="ECO:0000256" key="1">
    <source>
        <dbReference type="ARBA" id="ARBA00008761"/>
    </source>
</evidence>
<keyword evidence="6" id="KW-0238">DNA-binding</keyword>
<feature type="domain" description="Transposase putative helix-turn-helix" evidence="10">
    <location>
        <begin position="1"/>
        <end position="43"/>
    </location>
</feature>
<dbReference type="GO" id="GO:0004519">
    <property type="term" value="F:endonuclease activity"/>
    <property type="evidence" value="ECO:0007669"/>
    <property type="project" value="UniProtKB-KW"/>
</dbReference>
<feature type="domain" description="Probable transposase IS891/IS1136/IS1341" evidence="8">
    <location>
        <begin position="170"/>
        <end position="280"/>
    </location>
</feature>
<keyword evidence="11" id="KW-0255">Endonuclease</keyword>
<dbReference type="NCBIfam" id="NF040570">
    <property type="entry name" value="guided_TnpB"/>
    <property type="match status" value="1"/>
</dbReference>
<dbReference type="NCBIfam" id="TIGR01766">
    <property type="entry name" value="IS200/IS605 family accessory protein TnpB-like domain"/>
    <property type="match status" value="1"/>
</dbReference>
<evidence type="ECO:0000256" key="5">
    <source>
        <dbReference type="ARBA" id="ARBA00022833"/>
    </source>
</evidence>
<evidence type="ECO:0000256" key="2">
    <source>
        <dbReference type="ARBA" id="ARBA00011044"/>
    </source>
</evidence>
<gene>
    <name evidence="11" type="ORF">O6P33_09785</name>
</gene>
<evidence type="ECO:0000256" key="3">
    <source>
        <dbReference type="ARBA" id="ARBA00022578"/>
    </source>
</evidence>
<keyword evidence="5" id="KW-0862">Zinc</keyword>
<dbReference type="InterPro" id="IPR001959">
    <property type="entry name" value="Transposase"/>
</dbReference>
<dbReference type="KEGG" id="dce:O6P33_09785"/>
<dbReference type="RefSeq" id="WP_269817596.1">
    <property type="nucleotide sequence ID" value="NZ_CP114976.1"/>
</dbReference>
<evidence type="ECO:0000313" key="12">
    <source>
        <dbReference type="Proteomes" id="UP001212189"/>
    </source>
</evidence>
<proteinExistence type="inferred from homology"/>
<dbReference type="GO" id="GO:0003677">
    <property type="term" value="F:DNA binding"/>
    <property type="evidence" value="ECO:0007669"/>
    <property type="project" value="UniProtKB-KW"/>
</dbReference>
<keyword evidence="11" id="KW-0540">Nuclease</keyword>
<evidence type="ECO:0000256" key="4">
    <source>
        <dbReference type="ARBA" id="ARBA00022723"/>
    </source>
</evidence>
<dbReference type="AlphaFoldDB" id="A0AAE9VM19"/>
<dbReference type="GO" id="GO:0046872">
    <property type="term" value="F:metal ion binding"/>
    <property type="evidence" value="ECO:0007669"/>
    <property type="project" value="UniProtKB-KW"/>
</dbReference>
<dbReference type="PANTHER" id="PTHR30405">
    <property type="entry name" value="TRANSPOSASE"/>
    <property type="match status" value="1"/>
</dbReference>
<evidence type="ECO:0000259" key="8">
    <source>
        <dbReference type="Pfam" id="PF01385"/>
    </source>
</evidence>
<evidence type="ECO:0000259" key="9">
    <source>
        <dbReference type="Pfam" id="PF07282"/>
    </source>
</evidence>
<dbReference type="Proteomes" id="UP001212189">
    <property type="component" value="Chromosome"/>
</dbReference>
<feature type="domain" description="Cas12f1-like TNB" evidence="9">
    <location>
        <begin position="291"/>
        <end position="359"/>
    </location>
</feature>
<sequence length="398" mass="44836">MLRATKVRIYPTPEQAEFLTAQFGAVRFAYNKALHIKTHAYRLHGINLSPKKDLKPLLAVAKKSRKYHWLKLYDSIALQQAVINLHTAFDRFFDPKVKAHYPKFKRRHGKQSSYHCVGIKVLDGAIKLPKMQPIKAKLHREISGTVKSITVTLSATGKYYASILVDDGLEAPQPIHSVEKVVGIDLGIAHFAIESRGKKKTNPRFLKRAARNLRRKQRQLSRKKKGSANRAKARLIVAKAHEKVTNARSDFQHKYSRTLVDENQAVIVETLKSANMMKNRKLAKHIADASWHSFVVKLQYKAKEQGKHVIKLDQWYASSKTCNGCKHKVKDMPLSVRIWDCPSCGRVGIDRDINAALNILEEGILALKAAGQAVTACGGVRHSWSYQVAACETRSIAL</sequence>
<dbReference type="Pfam" id="PF01385">
    <property type="entry name" value="OrfB_IS605"/>
    <property type="match status" value="1"/>
</dbReference>
<name>A0AAE9VM19_9GAMM</name>
<dbReference type="InterPro" id="IPR010095">
    <property type="entry name" value="Cas12f1-like_TNB"/>
</dbReference>
<keyword evidence="4" id="KW-0479">Metal-binding</keyword>
<comment type="similarity">
    <text evidence="2">In the N-terminal section; belongs to the transposase 2 family.</text>
</comment>
<evidence type="ECO:0000256" key="6">
    <source>
        <dbReference type="ARBA" id="ARBA00023125"/>
    </source>
</evidence>
<dbReference type="EMBL" id="CP114976">
    <property type="protein sequence ID" value="WBE24653.1"/>
    <property type="molecule type" value="Genomic_DNA"/>
</dbReference>
<comment type="similarity">
    <text evidence="1">In the C-terminal section; belongs to the transposase 35 family.</text>
</comment>
<organism evidence="11 12">
    <name type="scientific">Denitrificimonas caeni</name>
    <dbReference type="NCBI Taxonomy" id="521720"/>
    <lineage>
        <taxon>Bacteria</taxon>
        <taxon>Pseudomonadati</taxon>
        <taxon>Pseudomonadota</taxon>
        <taxon>Gammaproteobacteria</taxon>
        <taxon>Pseudomonadales</taxon>
        <taxon>Pseudomonadaceae</taxon>
        <taxon>Denitrificimonas</taxon>
    </lineage>
</organism>
<accession>A0AAE9VM19</accession>
<protein>
    <submittedName>
        <fullName evidence="11">RNA-guided endonuclease TnpB family protein</fullName>
    </submittedName>
</protein>
<dbReference type="GO" id="GO:0006310">
    <property type="term" value="P:DNA recombination"/>
    <property type="evidence" value="ECO:0007669"/>
    <property type="project" value="UniProtKB-KW"/>
</dbReference>
<keyword evidence="3" id="KW-0815">Transposition</keyword>
<dbReference type="Pfam" id="PF07282">
    <property type="entry name" value="Cas12f1-like_TNB"/>
    <property type="match status" value="1"/>
</dbReference>
<evidence type="ECO:0000313" key="11">
    <source>
        <dbReference type="EMBL" id="WBE24653.1"/>
    </source>
</evidence>
<evidence type="ECO:0000259" key="10">
    <source>
        <dbReference type="Pfam" id="PF12323"/>
    </source>
</evidence>
<evidence type="ECO:0000256" key="7">
    <source>
        <dbReference type="ARBA" id="ARBA00023172"/>
    </source>
</evidence>
<keyword evidence="12" id="KW-1185">Reference proteome</keyword>
<dbReference type="InterPro" id="IPR021027">
    <property type="entry name" value="Transposase_put_HTH"/>
</dbReference>
<dbReference type="PANTHER" id="PTHR30405:SF11">
    <property type="entry name" value="RNA-GUIDED DNA ENDONUCLEASE RV2885C-RELATED"/>
    <property type="match status" value="1"/>
</dbReference>
<reference evidence="11 12" key="1">
    <citation type="submission" date="2022-12" db="EMBL/GenBank/DDBJ databases">
        <title>Coexistence and Characterization of a Novel Tigecycline Resistance gene tet(X) variant and blaNDM-1 in a Pseudomonas caeni Isolate of Chicken Origin.</title>
        <authorList>
            <person name="Lu X."/>
            <person name="Zhang L."/>
            <person name="Li R."/>
            <person name="Wang Z."/>
        </authorList>
    </citation>
    <scope>NUCLEOTIDE SEQUENCE [LARGE SCALE GENOMIC DNA]</scope>
    <source>
        <strain evidence="11 12">CE14</strain>
    </source>
</reference>
<dbReference type="GO" id="GO:0032196">
    <property type="term" value="P:transposition"/>
    <property type="evidence" value="ECO:0007669"/>
    <property type="project" value="UniProtKB-KW"/>
</dbReference>